<evidence type="ECO:0000256" key="2">
    <source>
        <dbReference type="PROSITE-ProRule" id="PRU00192"/>
    </source>
</evidence>
<evidence type="ECO:0000256" key="1">
    <source>
        <dbReference type="ARBA" id="ARBA00022443"/>
    </source>
</evidence>
<dbReference type="OrthoDB" id="421240at2759"/>
<dbReference type="Pfam" id="PF23162">
    <property type="entry name" value="AEP_C962R"/>
    <property type="match status" value="1"/>
</dbReference>
<feature type="region of interest" description="Disordered" evidence="3">
    <location>
        <begin position="315"/>
        <end position="376"/>
    </location>
</feature>
<feature type="compositionally biased region" description="Gly residues" evidence="3">
    <location>
        <begin position="357"/>
        <end position="371"/>
    </location>
</feature>
<proteinExistence type="predicted"/>
<feature type="region of interest" description="Disordered" evidence="3">
    <location>
        <begin position="481"/>
        <end position="528"/>
    </location>
</feature>
<feature type="compositionally biased region" description="Polar residues" evidence="3">
    <location>
        <begin position="505"/>
        <end position="515"/>
    </location>
</feature>
<dbReference type="Gene3D" id="2.30.30.40">
    <property type="entry name" value="SH3 Domains"/>
    <property type="match status" value="1"/>
</dbReference>
<dbReference type="SUPFAM" id="SSF50044">
    <property type="entry name" value="SH3-domain"/>
    <property type="match status" value="1"/>
</dbReference>
<dbReference type="AlphaFoldDB" id="A0A813DI19"/>
<organism evidence="5 6">
    <name type="scientific">Polarella glacialis</name>
    <name type="common">Dinoflagellate</name>
    <dbReference type="NCBI Taxonomy" id="89957"/>
    <lineage>
        <taxon>Eukaryota</taxon>
        <taxon>Sar</taxon>
        <taxon>Alveolata</taxon>
        <taxon>Dinophyceae</taxon>
        <taxon>Suessiales</taxon>
        <taxon>Suessiaceae</taxon>
        <taxon>Polarella</taxon>
    </lineage>
</organism>
<dbReference type="Pfam" id="PF00018">
    <property type="entry name" value="SH3_1"/>
    <property type="match status" value="1"/>
</dbReference>
<dbReference type="InterPro" id="IPR036028">
    <property type="entry name" value="SH3-like_dom_sf"/>
</dbReference>
<dbReference type="InterPro" id="IPR001452">
    <property type="entry name" value="SH3_domain"/>
</dbReference>
<protein>
    <recommendedName>
        <fullName evidence="4">SH3 domain-containing protein</fullName>
    </recommendedName>
</protein>
<dbReference type="OMA" id="NDCTHEV"/>
<dbReference type="EMBL" id="CAJNNV010001492">
    <property type="protein sequence ID" value="CAE8585178.1"/>
    <property type="molecule type" value="Genomic_DNA"/>
</dbReference>
<reference evidence="5" key="1">
    <citation type="submission" date="2021-02" db="EMBL/GenBank/DDBJ databases">
        <authorList>
            <person name="Dougan E. K."/>
            <person name="Rhodes N."/>
            <person name="Thang M."/>
            <person name="Chan C."/>
        </authorList>
    </citation>
    <scope>NUCLEOTIDE SEQUENCE</scope>
</reference>
<feature type="domain" description="SH3" evidence="4">
    <location>
        <begin position="521"/>
        <end position="597"/>
    </location>
</feature>
<dbReference type="PROSITE" id="PS50002">
    <property type="entry name" value="SH3"/>
    <property type="match status" value="1"/>
</dbReference>
<dbReference type="Proteomes" id="UP000654075">
    <property type="component" value="Unassembled WGS sequence"/>
</dbReference>
<evidence type="ECO:0000313" key="6">
    <source>
        <dbReference type="Proteomes" id="UP000654075"/>
    </source>
</evidence>
<dbReference type="SMART" id="SM00326">
    <property type="entry name" value="SH3"/>
    <property type="match status" value="1"/>
</dbReference>
<keyword evidence="6" id="KW-1185">Reference proteome</keyword>
<sequence>MATGGLQMSGPALLDKLLKFREGELTGDVQGLPEQLEQICRFLQDHEVQSYNDCTHEVLLGYPDWWISQRSTKRLAIVENNTLDTLYRYISTMYEKGVPLTLGERRTTEFSLIQDIQLRGGKDEMIAYQDLIGTQNKFLRVIGQAMGELYPSFKESNANLDAFVFDGSGFESNAGVQQTLVRIVWPAIIVDKDRAGRIMDFMTNKLIRSEDPEISALETRMKGLHEGNKWGSIWDDAIYMGRESIRMPFNDNVSRPPMQKPEKRPFRPVGAFRFKWTDPTAADLDRIELIASGQDLTGEEWLKLACVRRDHGTPLTDWKAPSFTGEQRARGYTPSEPREGAPSRTGGQVRVRTEGGSPTGPGGGGGRGRGGPARFPGAERVSAIETIERSFIGNLEEFRSQVDAVLSEGGEIRVDGEVLTWTQHGESPARIEFRAHNRRVYIIGQANQTRSLLTAITGFVTHTSDGSGSSATGYASRAATQRASGASRAPSQAFAPAASLAGRSGPTSLARSTVSRPAAVGPRTSSQANEPYARVTAMVFAAETESELTLNMGDRITILQDDAEGSGHSIDRWVYGKNETTQEIGWFPLSYSKASEAGMEAVPE</sequence>
<gene>
    <name evidence="5" type="ORF">PGLA1383_LOCUS4092</name>
</gene>
<evidence type="ECO:0000313" key="5">
    <source>
        <dbReference type="EMBL" id="CAE8585178.1"/>
    </source>
</evidence>
<evidence type="ECO:0000256" key="3">
    <source>
        <dbReference type="SAM" id="MobiDB-lite"/>
    </source>
</evidence>
<name>A0A813DI19_POLGL</name>
<keyword evidence="1 2" id="KW-0728">SH3 domain</keyword>
<dbReference type="InterPro" id="IPR056443">
    <property type="entry name" value="AEP_C962R"/>
</dbReference>
<evidence type="ECO:0000259" key="4">
    <source>
        <dbReference type="PROSITE" id="PS50002"/>
    </source>
</evidence>
<comment type="caution">
    <text evidence="5">The sequence shown here is derived from an EMBL/GenBank/DDBJ whole genome shotgun (WGS) entry which is preliminary data.</text>
</comment>
<accession>A0A813DI19</accession>